<dbReference type="AlphaFoldDB" id="W4V0Z3"/>
<evidence type="ECO:0000313" key="1">
    <source>
        <dbReference type="EMBL" id="GAE86453.1"/>
    </source>
</evidence>
<dbReference type="EMBL" id="BAIV01000047">
    <property type="protein sequence ID" value="GAE86453.1"/>
    <property type="molecule type" value="Genomic_DNA"/>
</dbReference>
<comment type="caution">
    <text evidence="1">The sequence shown here is derived from an EMBL/GenBank/DDBJ whole genome shotgun (WGS) entry which is preliminary data.</text>
</comment>
<sequence>MGTYVFDKDGNGLAVSQREVVFSEKGNQTVQLEVFTIRSSTAPISGNWTVGTPQGADAASFSSQKVSGNRYLRVTALNKNETATDRAAVVTVSWGSINLNINLTQLNPTSYMGGIKLQPSDLWFMMAGGTKEICVNLQGNFSGITRADITTSVLYPGSDTGWLTLGPGTTPDNLAAGLLYYNVRASNNASALSRLADIKFVVAQGVLIATAQASVTQSTTAPTDPLVRQLTMRLLEKTGSTYTDKGLVSENFQLFKGLPTGQSTAKDLHFSIISCDYLKYKMIIHSSQAWKIVPTGYAATGLTFSQMNDPGDKNNKKEVYISATSDLLTG</sequence>
<organism evidence="1 2">
    <name type="scientific">Bacteroides reticulotermitis JCM 10512</name>
    <dbReference type="NCBI Taxonomy" id="1445607"/>
    <lineage>
        <taxon>Bacteria</taxon>
        <taxon>Pseudomonadati</taxon>
        <taxon>Bacteroidota</taxon>
        <taxon>Bacteroidia</taxon>
        <taxon>Bacteroidales</taxon>
        <taxon>Bacteroidaceae</taxon>
        <taxon>Bacteroides</taxon>
    </lineage>
</organism>
<protein>
    <recommendedName>
        <fullName evidence="3">BACON domain-containing protein</fullName>
    </recommendedName>
</protein>
<dbReference type="Proteomes" id="UP000019131">
    <property type="component" value="Unassembled WGS sequence"/>
</dbReference>
<keyword evidence="2" id="KW-1185">Reference proteome</keyword>
<evidence type="ECO:0000313" key="2">
    <source>
        <dbReference type="Proteomes" id="UP000019131"/>
    </source>
</evidence>
<evidence type="ECO:0008006" key="3">
    <source>
        <dbReference type="Google" id="ProtNLM"/>
    </source>
</evidence>
<accession>W4V0Z3</accession>
<gene>
    <name evidence="1" type="ORF">JCM10512_4965</name>
</gene>
<dbReference type="STRING" id="1445607.JCM10512_4965"/>
<proteinExistence type="predicted"/>
<reference evidence="1 2" key="1">
    <citation type="journal article" date="2014" name="Genome Announc.">
        <title>Draft Genome Sequence of Bacteroides reticulotermitis Strain JCM 10512T, Isolated from the Gut of a Termite.</title>
        <authorList>
            <person name="Yuki M."/>
            <person name="Oshima K."/>
            <person name="Suda W."/>
            <person name="Sakamoto M."/>
            <person name="Iida T."/>
            <person name="Hattori M."/>
            <person name="Ohkuma M."/>
        </authorList>
    </citation>
    <scope>NUCLEOTIDE SEQUENCE [LARGE SCALE GENOMIC DNA]</scope>
    <source>
        <strain evidence="1 2">JCM 10512</strain>
    </source>
</reference>
<name>W4V0Z3_9BACE</name>